<dbReference type="EMBL" id="MDEJ01000226">
    <property type="protein sequence ID" value="PPU85877.1"/>
    <property type="molecule type" value="Genomic_DNA"/>
</dbReference>
<dbReference type="AlphaFoldDB" id="A0A2S7E6X8"/>
<comment type="caution">
    <text evidence="1">The sequence shown here is derived from an EMBL/GenBank/DDBJ whole genome shotgun (WGS) entry which is preliminary data.</text>
</comment>
<organism evidence="1 2">
    <name type="scientific">Xanthomonas populi</name>
    <dbReference type="NCBI Taxonomy" id="53414"/>
    <lineage>
        <taxon>Bacteria</taxon>
        <taxon>Pseudomonadati</taxon>
        <taxon>Pseudomonadota</taxon>
        <taxon>Gammaproteobacteria</taxon>
        <taxon>Lysobacterales</taxon>
        <taxon>Lysobacteraceae</taxon>
        <taxon>Xanthomonas</taxon>
    </lineage>
</organism>
<evidence type="ECO:0000313" key="1">
    <source>
        <dbReference type="EMBL" id="PPU85877.1"/>
    </source>
</evidence>
<dbReference type="Proteomes" id="UP000239939">
    <property type="component" value="Unassembled WGS sequence"/>
</dbReference>
<gene>
    <name evidence="1" type="ORF">XpopCFBP1817_19755</name>
</gene>
<proteinExistence type="predicted"/>
<accession>A0A2S7E6X8</accession>
<dbReference type="RefSeq" id="WP_128418423.1">
    <property type="nucleotide sequence ID" value="NZ_MDEJ01000226.1"/>
</dbReference>
<reference evidence="2" key="1">
    <citation type="submission" date="2016-08" db="EMBL/GenBank/DDBJ databases">
        <authorList>
            <person name="Merda D."/>
            <person name="Briand M."/>
            <person name="Taghouti G."/>
            <person name="Carrere S."/>
            <person name="Gouzy J."/>
            <person name="Portier P."/>
            <person name="Jacques M.-A."/>
            <person name="Fischer-Le Saux M."/>
        </authorList>
    </citation>
    <scope>NUCLEOTIDE SEQUENCE [LARGE SCALE GENOMIC DNA]</scope>
    <source>
        <strain evidence="2">CFBP1817</strain>
    </source>
</reference>
<sequence>MAEITDRKKLIDSLLRRQFRSLAPPPVTTLSGGYTAPVRDRAMWKRDLAVEGRSNEVTPMDRQRAQYEAMSLKELQAQVEAAKAADLHKAQQDASQTNLLREARWQHWAKKDLWSEAEFAALCCGFVPDERGMPADPGRVAGSDQQAVAILRATDDIRRGTLSQTLAFVPRDDTDVANQMYGTARHYSPVIAAEWAATRFNAFPSSLLAAVRERKEAARGSAAATHGWPWGSHETDLLRNLSAAALQFWALYDPSDATTAPKNKDVVDWLKARGVAERNAQVMATVLRADGLPTGPRK</sequence>
<dbReference type="OrthoDB" id="6429110at2"/>
<keyword evidence="2" id="KW-1185">Reference proteome</keyword>
<evidence type="ECO:0000313" key="2">
    <source>
        <dbReference type="Proteomes" id="UP000239939"/>
    </source>
</evidence>
<protein>
    <submittedName>
        <fullName evidence="1">Uncharacterized protein</fullName>
    </submittedName>
</protein>
<name>A0A2S7E6X8_9XANT</name>